<gene>
    <name evidence="3" type="ORF">NERG_00597</name>
</gene>
<dbReference type="EMBL" id="JH604634">
    <property type="protein sequence ID" value="EHY65901.1"/>
    <property type="molecule type" value="Genomic_DNA"/>
</dbReference>
<sequence length="261" mass="29347">MGILEKNKKRDMSLAQVWDRKSMIRKAIWTVLLVVAASFGIYVLIYLLVIWRESQKDALKSTQLTLRGDREERIWGQENANNYVDADSTSDNKENAETEESSTSSLDVSEEKEKGCTCGRAADAGAQGVLEDRHLGHSNSTGKLAEYAMDKKNSSNLIVEKKEEGMAKEDVEAAIEKYTVEMERLPEMKNAANLAKDAFEEKSREAEDVNSLKNKEISDIIQEINNRYGDPFNIKPADNTGFDPEISKKIHKHTAEIDAID</sequence>
<dbReference type="HOGENOM" id="CLU_1065930_0_0_1"/>
<keyword evidence="2" id="KW-0472">Membrane</keyword>
<feature type="transmembrane region" description="Helical" evidence="2">
    <location>
        <begin position="27"/>
        <end position="51"/>
    </location>
</feature>
<reference evidence="3" key="1">
    <citation type="submission" date="2011-03" db="EMBL/GenBank/DDBJ databases">
        <title>The Genome Sequence of Nematocida sp1 strain ERTm2.</title>
        <authorList>
            <consortium name="The Broad Institute Genome Sequencing Platform"/>
            <consortium name="The Broad Institute Genome Sequencing Center for Infectious Disease"/>
            <person name="Cuomo C."/>
            <person name="Troemel E."/>
            <person name="Young S.K."/>
            <person name="Zeng Q."/>
            <person name="Gargeya S."/>
            <person name="Fitzgerald M."/>
            <person name="Haas B."/>
            <person name="Abouelleil A."/>
            <person name="Alvarado L."/>
            <person name="Arachchi H.M."/>
            <person name="Berlin A."/>
            <person name="Brown A."/>
            <person name="Chapman S.B."/>
            <person name="Chen Z."/>
            <person name="Dunbar C."/>
            <person name="Freedman E."/>
            <person name="Gearin G."/>
            <person name="Gellesch M."/>
            <person name="Goldberg J."/>
            <person name="Griggs A."/>
            <person name="Gujja S."/>
            <person name="Heilman E.R."/>
            <person name="Heiman D."/>
            <person name="Howarth C."/>
            <person name="Larson L."/>
            <person name="Lui A."/>
            <person name="MacDonald P.J.P."/>
            <person name="Mehta T."/>
            <person name="Montmayeur A."/>
            <person name="Murphy C."/>
            <person name="Neiman D."/>
            <person name="Pearson M."/>
            <person name="Priest M."/>
            <person name="Roberts A."/>
            <person name="Saif S."/>
            <person name="Shea T."/>
            <person name="Shenoy N."/>
            <person name="Sisk P."/>
            <person name="Stolte C."/>
            <person name="Sykes S."/>
            <person name="White J."/>
            <person name="Yandava C."/>
            <person name="Wortman J."/>
            <person name="Nusbaum C."/>
            <person name="Birren B."/>
        </authorList>
    </citation>
    <scope>NUCLEOTIDE SEQUENCE</scope>
    <source>
        <strain evidence="3">ERTm2</strain>
    </source>
</reference>
<accession>H8ZAJ8</accession>
<dbReference type="Proteomes" id="UP000005622">
    <property type="component" value="Unassembled WGS sequence"/>
</dbReference>
<keyword evidence="2" id="KW-0812">Transmembrane</keyword>
<evidence type="ECO:0000313" key="3">
    <source>
        <dbReference type="EMBL" id="EHY65901.1"/>
    </source>
</evidence>
<evidence type="ECO:0000256" key="1">
    <source>
        <dbReference type="SAM" id="MobiDB-lite"/>
    </source>
</evidence>
<proteinExistence type="predicted"/>
<name>H8ZAJ8_NEMA1</name>
<dbReference type="AlphaFoldDB" id="H8ZAJ8"/>
<evidence type="ECO:0000256" key="2">
    <source>
        <dbReference type="SAM" id="Phobius"/>
    </source>
</evidence>
<feature type="region of interest" description="Disordered" evidence="1">
    <location>
        <begin position="77"/>
        <end position="110"/>
    </location>
</feature>
<organism evidence="3">
    <name type="scientific">Nematocida ausubeli (strain ATCC PRA-371 / ERTm2)</name>
    <name type="common">Nematode killer fungus</name>
    <dbReference type="NCBI Taxonomy" id="1913371"/>
    <lineage>
        <taxon>Eukaryota</taxon>
        <taxon>Fungi</taxon>
        <taxon>Fungi incertae sedis</taxon>
        <taxon>Microsporidia</taxon>
        <taxon>Nematocida</taxon>
    </lineage>
</organism>
<protein>
    <submittedName>
        <fullName evidence="3">Uncharacterized protein</fullName>
    </submittedName>
</protein>
<keyword evidence="2" id="KW-1133">Transmembrane helix</keyword>
<feature type="region of interest" description="Disordered" evidence="1">
    <location>
        <begin position="228"/>
        <end position="247"/>
    </location>
</feature>